<evidence type="ECO:0000259" key="13">
    <source>
        <dbReference type="PROSITE" id="PS51278"/>
    </source>
</evidence>
<keyword evidence="15" id="KW-1185">Reference proteome</keyword>
<evidence type="ECO:0000256" key="3">
    <source>
        <dbReference type="ARBA" id="ARBA00022676"/>
    </source>
</evidence>
<dbReference type="AlphaFoldDB" id="A0A365YZF7"/>
<comment type="pathway">
    <text evidence="1 7 8">Purine metabolism; IMP biosynthesis via de novo pathway; N(1)-(5-phospho-D-ribosyl)glycinamide from 5-phospho-alpha-D-ribose 1-diphosphate: step 1/2.</text>
</comment>
<dbReference type="SUPFAM" id="SSF56235">
    <property type="entry name" value="N-terminal nucleophile aminohydrolases (Ntn hydrolases)"/>
    <property type="match status" value="1"/>
</dbReference>
<dbReference type="InterPro" id="IPR029055">
    <property type="entry name" value="Ntn_hydrolases_N"/>
</dbReference>
<comment type="caution">
    <text evidence="14">The sequence shown here is derived from an EMBL/GenBank/DDBJ whole genome shotgun (WGS) entry which is preliminary data.</text>
</comment>
<dbReference type="InterPro" id="IPR029057">
    <property type="entry name" value="PRTase-like"/>
</dbReference>
<evidence type="ECO:0000313" key="14">
    <source>
        <dbReference type="EMBL" id="RBM07931.1"/>
    </source>
</evidence>
<evidence type="ECO:0000256" key="7">
    <source>
        <dbReference type="HAMAP-Rule" id="MF_01931"/>
    </source>
</evidence>
<dbReference type="HAMAP" id="MF_01931">
    <property type="entry name" value="PurF"/>
    <property type="match status" value="1"/>
</dbReference>
<dbReference type="PROSITE" id="PS51278">
    <property type="entry name" value="GATASE_TYPE_2"/>
    <property type="match status" value="1"/>
</dbReference>
<dbReference type="InterPro" id="IPR005854">
    <property type="entry name" value="PurF"/>
</dbReference>
<evidence type="ECO:0000313" key="15">
    <source>
        <dbReference type="Proteomes" id="UP000252680"/>
    </source>
</evidence>
<dbReference type="Gene3D" id="3.60.20.10">
    <property type="entry name" value="Glutamine Phosphoribosylpyrophosphate, subunit 1, domain 1"/>
    <property type="match status" value="1"/>
</dbReference>
<dbReference type="Gene3D" id="3.40.50.2020">
    <property type="match status" value="1"/>
</dbReference>
<keyword evidence="4 7" id="KW-0808">Transferase</keyword>
<dbReference type="SUPFAM" id="SSF53271">
    <property type="entry name" value="PRTase-like"/>
    <property type="match status" value="1"/>
</dbReference>
<evidence type="ECO:0000256" key="11">
    <source>
        <dbReference type="PIRSR" id="PIRSR000485-3"/>
    </source>
</evidence>
<evidence type="ECO:0000256" key="4">
    <source>
        <dbReference type="ARBA" id="ARBA00022679"/>
    </source>
</evidence>
<dbReference type="GO" id="GO:0051539">
    <property type="term" value="F:4 iron, 4 sulfur cluster binding"/>
    <property type="evidence" value="ECO:0007669"/>
    <property type="project" value="UniProtKB-KW"/>
</dbReference>
<dbReference type="Pfam" id="PF00156">
    <property type="entry name" value="Pribosyltran"/>
    <property type="match status" value="1"/>
</dbReference>
<dbReference type="Pfam" id="PF13522">
    <property type="entry name" value="GATase_6"/>
    <property type="match status" value="1"/>
</dbReference>
<keyword evidence="6 7" id="KW-0315">Glutamine amidotransferase</keyword>
<dbReference type="InterPro" id="IPR000836">
    <property type="entry name" value="PRTase_dom"/>
</dbReference>
<dbReference type="RefSeq" id="WP_113595496.1">
    <property type="nucleotide sequence ID" value="NZ_QEXL01000006.1"/>
</dbReference>
<comment type="function">
    <text evidence="7">Catalyzes the formation of phosphoribosylamine from phosphoribosylpyrophosphate (PRPP) and glutamine.</text>
</comment>
<feature type="region of interest" description="Disordered" evidence="12">
    <location>
        <begin position="1"/>
        <end position="24"/>
    </location>
</feature>
<dbReference type="CDD" id="cd06223">
    <property type="entry name" value="PRTases_typeI"/>
    <property type="match status" value="1"/>
</dbReference>
<dbReference type="OrthoDB" id="9801213at2"/>
<dbReference type="Proteomes" id="UP000252680">
    <property type="component" value="Unassembled WGS sequence"/>
</dbReference>
<evidence type="ECO:0000256" key="12">
    <source>
        <dbReference type="SAM" id="MobiDB-lite"/>
    </source>
</evidence>
<keyword evidence="7 10" id="KW-0479">Metal-binding</keyword>
<dbReference type="PIRSF" id="PIRSF000485">
    <property type="entry name" value="Amd_phspho_trans"/>
    <property type="match status" value="1"/>
</dbReference>
<dbReference type="GO" id="GO:0006189">
    <property type="term" value="P:'de novo' IMP biosynthetic process"/>
    <property type="evidence" value="ECO:0007669"/>
    <property type="project" value="UniProtKB-UniRule"/>
</dbReference>
<comment type="similarity">
    <text evidence="2 7 8">In the C-terminal section; belongs to the purine/pyrimidine phosphoribosyltransferase family.</text>
</comment>
<sequence>MSRIRFSASSGSPTGACAPNDDVPAQWHDDDKPHEECGVFGVWNTKGASALTALGLHALQHRGQEATGIVSYDGERFHTHKGLGLVGDVFGDANVMATLPGHSAVGHNRYATTGATLIRNVQPLFADFEFGGLAVAHNGNLTNAETLRKALVRRGCIFQSTTDSEVFIHLIAISLYASVEDRLIDALKQVLGAYSLVALSRDALMGVRDPLGVRPLILGQIPGEEGEGPTWVLASETCALDIVGAEFVRDVEPGEIVVINDEGIRSIRPFDSKQSRFCVFEYIYFARPDSVMDGKAVYDTRKQIGVELARESAVEADVIVPVPDSGVPSAMGYSVASGIPFELGIIRNHYVGRTFIEPTDQIRNLGVKLKHSTNRPVLDGKRVVLVDDSIVRGTTSRKIVDMVRAAGAKEVHMRISSPPTMHSCFYGIDTPERSKLLAAQHNLEEMAELIGVDSLAFISFDGLYRALGYKDRQGACNRYCDACFTGDYPIELVDYNAENPTTPA</sequence>
<dbReference type="CDD" id="cd00715">
    <property type="entry name" value="GPATase_N"/>
    <property type="match status" value="1"/>
</dbReference>
<feature type="binding site" evidence="7 10">
    <location>
        <position position="325"/>
    </location>
    <ligand>
        <name>Mg(2+)</name>
        <dbReference type="ChEBI" id="CHEBI:18420"/>
    </ligand>
</feature>
<dbReference type="EMBL" id="QEXL01000006">
    <property type="protein sequence ID" value="RBM07931.1"/>
    <property type="molecule type" value="Genomic_DNA"/>
</dbReference>
<keyword evidence="7 11" id="KW-0411">Iron-sulfur</keyword>
<dbReference type="GO" id="GO:0004044">
    <property type="term" value="F:amidophosphoribosyltransferase activity"/>
    <property type="evidence" value="ECO:0007669"/>
    <property type="project" value="UniProtKB-UniRule"/>
</dbReference>
<dbReference type="UniPathway" id="UPA00074">
    <property type="reaction ID" value="UER00124"/>
</dbReference>
<protein>
    <recommendedName>
        <fullName evidence="7">Amidophosphoribosyltransferase</fullName>
        <shortName evidence="7">ATase</shortName>
        <ecNumber evidence="7">2.4.2.14</ecNumber>
    </recommendedName>
    <alternativeName>
        <fullName evidence="7">Glutamine phosphoribosylpyrophosphate amidotransferase</fullName>
        <shortName evidence="7">GPATase</shortName>
    </alternativeName>
</protein>
<feature type="binding site" evidence="7 10">
    <location>
        <position position="387"/>
    </location>
    <ligand>
        <name>Mg(2+)</name>
        <dbReference type="ChEBI" id="CHEBI:18420"/>
    </ligand>
</feature>
<gene>
    <name evidence="7" type="primary">purF</name>
    <name evidence="14" type="ORF">NJLHNGOC_05520</name>
</gene>
<feature type="binding site" evidence="7 11">
    <location>
        <position position="480"/>
    </location>
    <ligand>
        <name>[4Fe-4S] cluster</name>
        <dbReference type="ChEBI" id="CHEBI:49883"/>
    </ligand>
</feature>
<keyword evidence="7 11" id="KW-0408">Iron</keyword>
<dbReference type="NCBIfam" id="TIGR01134">
    <property type="entry name" value="purF"/>
    <property type="match status" value="1"/>
</dbReference>
<evidence type="ECO:0000256" key="6">
    <source>
        <dbReference type="ARBA" id="ARBA00022962"/>
    </source>
</evidence>
<evidence type="ECO:0000256" key="5">
    <source>
        <dbReference type="ARBA" id="ARBA00022755"/>
    </source>
</evidence>
<keyword evidence="7" id="KW-0004">4Fe-4S</keyword>
<feature type="binding site" evidence="7 11">
    <location>
        <position position="278"/>
    </location>
    <ligand>
        <name>[4Fe-4S] cluster</name>
        <dbReference type="ChEBI" id="CHEBI:49883"/>
    </ligand>
</feature>
<feature type="domain" description="Glutamine amidotransferase type-2" evidence="13">
    <location>
        <begin position="37"/>
        <end position="262"/>
    </location>
</feature>
<comment type="cofactor">
    <cofactor evidence="7 11">
        <name>[4Fe-4S] cluster</name>
        <dbReference type="ChEBI" id="CHEBI:49883"/>
    </cofactor>
    <text evidence="7 11">Binds 1 [4Fe-4S] cluster per subunit.</text>
</comment>
<accession>A0A365YZF7</accession>
<reference evidence="14 15" key="1">
    <citation type="submission" date="2018-05" db="EMBL/GenBank/DDBJ databases">
        <title>Komagataeibacter cocois sp. nov., for a novel cellulose- producing strain isolated from coconut milk.</title>
        <authorList>
            <person name="Liu L."/>
            <person name="Wang Y."/>
            <person name="Liu S."/>
            <person name="Bi J."/>
            <person name="Chen H."/>
            <person name="Deng J."/>
            <person name="Zhang C."/>
            <person name="Hu Q."/>
            <person name="Li C."/>
        </authorList>
    </citation>
    <scope>NUCLEOTIDE SEQUENCE [LARGE SCALE GENOMIC DNA]</scope>
    <source>
        <strain evidence="14 15">WE7</strain>
    </source>
</reference>
<dbReference type="GO" id="GO:0009113">
    <property type="term" value="P:purine nucleobase biosynthetic process"/>
    <property type="evidence" value="ECO:0007669"/>
    <property type="project" value="UniProtKB-UniRule"/>
</dbReference>
<evidence type="ECO:0000256" key="1">
    <source>
        <dbReference type="ARBA" id="ARBA00005209"/>
    </source>
</evidence>
<organism evidence="14 15">
    <name type="scientific">Novacetimonas cocois</name>
    <dbReference type="NCBI Taxonomy" id="1747507"/>
    <lineage>
        <taxon>Bacteria</taxon>
        <taxon>Pseudomonadati</taxon>
        <taxon>Pseudomonadota</taxon>
        <taxon>Alphaproteobacteria</taxon>
        <taxon>Acetobacterales</taxon>
        <taxon>Acetobacteraceae</taxon>
        <taxon>Novacetimonas</taxon>
    </lineage>
</organism>
<dbReference type="EC" id="2.4.2.14" evidence="7"/>
<feature type="binding site" evidence="7 11">
    <location>
        <position position="424"/>
    </location>
    <ligand>
        <name>[4Fe-4S] cluster</name>
        <dbReference type="ChEBI" id="CHEBI:49883"/>
    </ligand>
</feature>
<keyword evidence="7 10" id="KW-0460">Magnesium</keyword>
<comment type="cofactor">
    <cofactor evidence="7 10">
        <name>Mg(2+)</name>
        <dbReference type="ChEBI" id="CHEBI:18420"/>
    </cofactor>
    <text evidence="7 10">Binds 1 Mg(2+) ion per subunit.</text>
</comment>
<dbReference type="PANTHER" id="PTHR11907">
    <property type="entry name" value="AMIDOPHOSPHORIBOSYLTRANSFERASE"/>
    <property type="match status" value="1"/>
</dbReference>
<keyword evidence="3 7" id="KW-0328">Glycosyltransferase</keyword>
<evidence type="ECO:0000256" key="10">
    <source>
        <dbReference type="PIRSR" id="PIRSR000485-2"/>
    </source>
</evidence>
<name>A0A365YZF7_9PROT</name>
<proteinExistence type="inferred from homology"/>
<keyword evidence="5 7" id="KW-0658">Purine biosynthesis</keyword>
<evidence type="ECO:0000256" key="8">
    <source>
        <dbReference type="PIRNR" id="PIRNR000485"/>
    </source>
</evidence>
<dbReference type="InterPro" id="IPR017932">
    <property type="entry name" value="GATase_2_dom"/>
</dbReference>
<evidence type="ECO:0000256" key="9">
    <source>
        <dbReference type="PIRSR" id="PIRSR000485-1"/>
    </source>
</evidence>
<dbReference type="GO" id="GO:0000287">
    <property type="term" value="F:magnesium ion binding"/>
    <property type="evidence" value="ECO:0007669"/>
    <property type="project" value="UniProtKB-UniRule"/>
</dbReference>
<dbReference type="InterPro" id="IPR035584">
    <property type="entry name" value="PurF_N"/>
</dbReference>
<feature type="binding site" evidence="7 10">
    <location>
        <position position="388"/>
    </location>
    <ligand>
        <name>Mg(2+)</name>
        <dbReference type="ChEBI" id="CHEBI:18420"/>
    </ligand>
</feature>
<evidence type="ECO:0000256" key="2">
    <source>
        <dbReference type="ARBA" id="ARBA00010138"/>
    </source>
</evidence>
<comment type="catalytic activity">
    <reaction evidence="7 8">
        <text>5-phospho-beta-D-ribosylamine + L-glutamate + diphosphate = 5-phospho-alpha-D-ribose 1-diphosphate + L-glutamine + H2O</text>
        <dbReference type="Rhea" id="RHEA:14905"/>
        <dbReference type="ChEBI" id="CHEBI:15377"/>
        <dbReference type="ChEBI" id="CHEBI:29985"/>
        <dbReference type="ChEBI" id="CHEBI:33019"/>
        <dbReference type="ChEBI" id="CHEBI:58017"/>
        <dbReference type="ChEBI" id="CHEBI:58359"/>
        <dbReference type="ChEBI" id="CHEBI:58681"/>
        <dbReference type="EC" id="2.4.2.14"/>
    </reaction>
</comment>
<feature type="active site" description="Nucleophile" evidence="7 9">
    <location>
        <position position="37"/>
    </location>
</feature>
<feature type="binding site" evidence="7 11">
    <location>
        <position position="483"/>
    </location>
    <ligand>
        <name>[4Fe-4S] cluster</name>
        <dbReference type="ChEBI" id="CHEBI:49883"/>
    </ligand>
</feature>